<dbReference type="RefSeq" id="WP_025436703.1">
    <property type="nucleotide sequence ID" value="NZ_CP007453.1"/>
</dbReference>
<dbReference type="Proteomes" id="UP000019591">
    <property type="component" value="Plasmid EAL2_808p"/>
</dbReference>
<accession>W8TJ70</accession>
<protein>
    <recommendedName>
        <fullName evidence="4">Copper amine oxidase-like N-terminal domain-containing protein</fullName>
    </recommendedName>
</protein>
<evidence type="ECO:0000256" key="1">
    <source>
        <dbReference type="SAM" id="SignalP"/>
    </source>
</evidence>
<dbReference type="EMBL" id="CP007453">
    <property type="protein sequence ID" value="AHM57838.1"/>
    <property type="molecule type" value="Genomic_DNA"/>
</dbReference>
<keyword evidence="2" id="KW-0614">Plasmid</keyword>
<reference evidence="2 3" key="1">
    <citation type="journal article" date="2014" name="Genome Announc.">
        <title>Complete Genome Sequence of Amino Acid-Utilizing Eubacterium acidaminophilum al-2 (DSM 3953).</title>
        <authorList>
            <person name="Poehlein A."/>
            <person name="Andreesen J.R."/>
            <person name="Daniel R."/>
        </authorList>
    </citation>
    <scope>NUCLEOTIDE SEQUENCE [LARGE SCALE GENOMIC DNA]</scope>
    <source>
        <strain evidence="2 3">DSM 3953</strain>
        <plasmid evidence="3">Plasmid EAL2_808p</plasmid>
    </source>
</reference>
<geneLocation type="plasmid" evidence="2 3">
    <name>EAL2_808p</name>
</geneLocation>
<gene>
    <name evidence="2" type="ORF">EAL2_808p03330</name>
</gene>
<sequence length="350" mass="39047">MKKRVIAFLTAALLIGGLQPSYAAQKVNARVADHRITLNGTMVFNKLIKYPMLEYKSVTYLPLTSDNCRLLGIRLQWSEVSGLKLDKTTSSVDSIPQSFNLQMADTSKAVSAEIADFNIEINGKAIDNARLDYPVLFKDNLAYLPLTWSIVSSEFGGKTMWSEDYGLSVYNWSHDAMSNGDMLVAAKKVYLQDALSRYETVLEVYDASESGYDQILKSASEIVKLSSESVKSLDGIKNDATDNLNNELRNQEAAIVTTQQLEDVQQTQEDKQSDYELGTTLSIKSVIESGKYVQMADGSLWEVNPSDSAEAEEWSADDEVLLYESTSAVYKYKLFNFDKDVSVEARLVSR</sequence>
<organism evidence="2 3">
    <name type="scientific">Peptoclostridium acidaminophilum DSM 3953</name>
    <dbReference type="NCBI Taxonomy" id="1286171"/>
    <lineage>
        <taxon>Bacteria</taxon>
        <taxon>Bacillati</taxon>
        <taxon>Bacillota</taxon>
        <taxon>Clostridia</taxon>
        <taxon>Peptostreptococcales</taxon>
        <taxon>Peptoclostridiaceae</taxon>
        <taxon>Peptoclostridium</taxon>
    </lineage>
</organism>
<dbReference type="AlphaFoldDB" id="W8TJ70"/>
<evidence type="ECO:0008006" key="4">
    <source>
        <dbReference type="Google" id="ProtNLM"/>
    </source>
</evidence>
<dbReference type="OrthoDB" id="61520at2"/>
<keyword evidence="3" id="KW-1185">Reference proteome</keyword>
<proteinExistence type="predicted"/>
<name>W8TJ70_PEPAC</name>
<dbReference type="eggNOG" id="ENOG50308RU">
    <property type="taxonomic scope" value="Bacteria"/>
</dbReference>
<keyword evidence="1" id="KW-0732">Signal</keyword>
<feature type="signal peptide" evidence="1">
    <location>
        <begin position="1"/>
        <end position="23"/>
    </location>
</feature>
<feature type="chain" id="PRO_5004914738" description="Copper amine oxidase-like N-terminal domain-containing protein" evidence="1">
    <location>
        <begin position="24"/>
        <end position="350"/>
    </location>
</feature>
<dbReference type="PATRIC" id="fig|1286171.3.peg.2509"/>
<dbReference type="KEGG" id="eac:EAL2_808p03330"/>
<evidence type="ECO:0000313" key="2">
    <source>
        <dbReference type="EMBL" id="AHM57838.1"/>
    </source>
</evidence>
<dbReference type="HOGENOM" id="CLU_791660_0_0_9"/>
<evidence type="ECO:0000313" key="3">
    <source>
        <dbReference type="Proteomes" id="UP000019591"/>
    </source>
</evidence>